<reference evidence="2 3" key="1">
    <citation type="submission" date="2021-01" db="EMBL/GenBank/DDBJ databases">
        <title>Whole genome shotgun sequence of Microbispora corallina NBRC 16416.</title>
        <authorList>
            <person name="Komaki H."/>
            <person name="Tamura T."/>
        </authorList>
    </citation>
    <scope>NUCLEOTIDE SEQUENCE [LARGE SCALE GENOMIC DNA]</scope>
    <source>
        <strain evidence="2 3">NBRC 16416</strain>
    </source>
</reference>
<dbReference type="SUPFAM" id="SSF55729">
    <property type="entry name" value="Acyl-CoA N-acyltransferases (Nat)"/>
    <property type="match status" value="1"/>
</dbReference>
<dbReference type="EMBL" id="BOOC01000043">
    <property type="protein sequence ID" value="GIH43708.1"/>
    <property type="molecule type" value="Genomic_DNA"/>
</dbReference>
<evidence type="ECO:0000259" key="1">
    <source>
        <dbReference type="PROSITE" id="PS51186"/>
    </source>
</evidence>
<dbReference type="InterPro" id="IPR016181">
    <property type="entry name" value="Acyl_CoA_acyltransferase"/>
</dbReference>
<evidence type="ECO:0000313" key="3">
    <source>
        <dbReference type="Proteomes" id="UP000603904"/>
    </source>
</evidence>
<sequence length="178" mass="19205">MQRTQVGHTPSRRTGWVEVRPARLDDGERLRAFLAGLSLASQTRRFFTGLANPGGSLVRTMITRDGRRDALLAVHGDTVVGHAMSHLADGEVEIAVVVGDDWQDLGVGSRLVRTLLRRAAARGATSLGMDVMAENRKVLSMVRKAWPDATMRVQSGCVVVKSDTIFAEQGSVGSPLTV</sequence>
<name>A0ABQ4G9F7_9ACTN</name>
<keyword evidence="3" id="KW-1185">Reference proteome</keyword>
<dbReference type="RefSeq" id="WP_239104098.1">
    <property type="nucleotide sequence ID" value="NZ_BAAAGP010000033.1"/>
</dbReference>
<dbReference type="Pfam" id="PF00583">
    <property type="entry name" value="Acetyltransf_1"/>
    <property type="match status" value="1"/>
</dbReference>
<feature type="domain" description="N-acetyltransferase" evidence="1">
    <location>
        <begin position="17"/>
        <end position="164"/>
    </location>
</feature>
<evidence type="ECO:0000313" key="2">
    <source>
        <dbReference type="EMBL" id="GIH43708.1"/>
    </source>
</evidence>
<proteinExistence type="predicted"/>
<accession>A0ABQ4G9F7</accession>
<dbReference type="InterPro" id="IPR000182">
    <property type="entry name" value="GNAT_dom"/>
</dbReference>
<gene>
    <name evidence="2" type="ORF">Mco01_67080</name>
</gene>
<dbReference type="PROSITE" id="PS51186">
    <property type="entry name" value="GNAT"/>
    <property type="match status" value="1"/>
</dbReference>
<comment type="caution">
    <text evidence="2">The sequence shown here is derived from an EMBL/GenBank/DDBJ whole genome shotgun (WGS) entry which is preliminary data.</text>
</comment>
<dbReference type="Gene3D" id="3.40.630.30">
    <property type="match status" value="1"/>
</dbReference>
<dbReference type="Proteomes" id="UP000603904">
    <property type="component" value="Unassembled WGS sequence"/>
</dbReference>
<dbReference type="CDD" id="cd04301">
    <property type="entry name" value="NAT_SF"/>
    <property type="match status" value="1"/>
</dbReference>
<protein>
    <recommendedName>
        <fullName evidence="1">N-acetyltransferase domain-containing protein</fullName>
    </recommendedName>
</protein>
<organism evidence="2 3">
    <name type="scientific">Microbispora corallina</name>
    <dbReference type="NCBI Taxonomy" id="83302"/>
    <lineage>
        <taxon>Bacteria</taxon>
        <taxon>Bacillati</taxon>
        <taxon>Actinomycetota</taxon>
        <taxon>Actinomycetes</taxon>
        <taxon>Streptosporangiales</taxon>
        <taxon>Streptosporangiaceae</taxon>
        <taxon>Microbispora</taxon>
    </lineage>
</organism>